<dbReference type="PROSITE" id="PS51892">
    <property type="entry name" value="SUBTILASE"/>
    <property type="match status" value="1"/>
</dbReference>
<evidence type="ECO:0000256" key="1">
    <source>
        <dbReference type="ARBA" id="ARBA00011073"/>
    </source>
</evidence>
<dbReference type="InterPro" id="IPR023828">
    <property type="entry name" value="Peptidase_S8_Ser-AS"/>
</dbReference>
<feature type="active site" description="Charge relay system" evidence="5">
    <location>
        <position position="227"/>
    </location>
</feature>
<accession>A0A845QWG9</accession>
<dbReference type="InterPro" id="IPR027417">
    <property type="entry name" value="P-loop_NTPase"/>
</dbReference>
<keyword evidence="3 5" id="KW-0378">Hydrolase</keyword>
<dbReference type="InterPro" id="IPR000209">
    <property type="entry name" value="Peptidase_S8/S53_dom"/>
</dbReference>
<dbReference type="Gene3D" id="3.40.50.200">
    <property type="entry name" value="Peptidase S8/S53 domain"/>
    <property type="match status" value="1"/>
</dbReference>
<comment type="caution">
    <text evidence="9">The sequence shown here is derived from an EMBL/GenBank/DDBJ whole genome shotgun (WGS) entry which is preliminary data.</text>
</comment>
<dbReference type="PRINTS" id="PR00723">
    <property type="entry name" value="SUBTILISIN"/>
</dbReference>
<dbReference type="AlphaFoldDB" id="A0A845QWG9"/>
<dbReference type="InterPro" id="IPR023827">
    <property type="entry name" value="Peptidase_S8_Asp-AS"/>
</dbReference>
<sequence>MYLKHIRRFIIIPCRKKVFKIILNNFDLSKQTGEGVKVAIIDSGINMTHKIFKNTRVKGCSLKLNSKEEIIISKNFDDNIGHGTATAGIIVRKAPNVELFIIKIFQEKLKCNHRILVKAIEVAINKDVDIINLSLGTTEEKNLKEIKRIINIAEENKINIISSESNTGHVSYPASLKNTIRVGGGDVRGKFNFYYQRDSLGDRFICRGDRQKLCWTVPEYIFLDGTSFAAPHMSACVSLLLDYGIKTEDIKKTLIFLSNKNIKELKYTNSLMYRVLKKENIKWIKQATVFPFNKEMHSLLNFKELLDFKIKNVCDIKGKGTKGKDTGMIIRGKENGLLIQTKFKEAIKDSDTVILGHLEKISNIYNEDILFKYLKISIESGKNVFSFSSLTNKKYSKLLELAKKNNQIIKYPLINEDNWKEYEDYYRYIKNEKIKVPILGIFGTSSNQGKFTTQLAIRNKLQEYNYKVGQIGTEPHSELFGIDETFPLGFQGDIKIPIDNYISYLDYIIKKVALKKPDIIIAGSQSGIIPYGIYTIPRDNYTLPSIAFLMGINADAYILTVNPSDSLKYIEESLKALEFIGKGKVIAISMGRISKKKVGFNTSELIINEKISADDYFIKKNKIENKFNIPVFDTYYNNDVYNLVEHIIHSLSYSQGLKEVSKSE</sequence>
<reference evidence="9 10" key="1">
    <citation type="submission" date="2018-08" db="EMBL/GenBank/DDBJ databases">
        <title>Murine metabolic-syndrome-specific gut microbial biobank.</title>
        <authorList>
            <person name="Liu C."/>
        </authorList>
    </citation>
    <scope>NUCLEOTIDE SEQUENCE [LARGE SCALE GENOMIC DNA]</scope>
    <source>
        <strain evidence="9 10">583</strain>
    </source>
</reference>
<dbReference type="EMBL" id="QXXA01000006">
    <property type="protein sequence ID" value="NBI06440.1"/>
    <property type="molecule type" value="Genomic_DNA"/>
</dbReference>
<dbReference type="InterPro" id="IPR035086">
    <property type="entry name" value="DgcN-like_C"/>
</dbReference>
<dbReference type="PANTHER" id="PTHR43806:SF11">
    <property type="entry name" value="CEREVISIN-RELATED"/>
    <property type="match status" value="1"/>
</dbReference>
<feature type="domain" description="Peptidase S8/S53" evidence="7">
    <location>
        <begin position="33"/>
        <end position="254"/>
    </location>
</feature>
<evidence type="ECO:0000256" key="2">
    <source>
        <dbReference type="ARBA" id="ARBA00022670"/>
    </source>
</evidence>
<comment type="similarity">
    <text evidence="1 5 6">Belongs to the peptidase S8 family.</text>
</comment>
<protein>
    <submittedName>
        <fullName evidence="9">DUF1611 domain-containing protein</fullName>
    </submittedName>
</protein>
<evidence type="ECO:0000259" key="7">
    <source>
        <dbReference type="Pfam" id="PF00082"/>
    </source>
</evidence>
<evidence type="ECO:0000256" key="3">
    <source>
        <dbReference type="ARBA" id="ARBA00022801"/>
    </source>
</evidence>
<dbReference type="SUPFAM" id="SSF52540">
    <property type="entry name" value="P-loop containing nucleoside triphosphate hydrolases"/>
    <property type="match status" value="1"/>
</dbReference>
<dbReference type="InterPro" id="IPR050131">
    <property type="entry name" value="Peptidase_S8_subtilisin-like"/>
</dbReference>
<organism evidence="9 10">
    <name type="scientific">Senegalia massiliensis</name>
    <dbReference type="NCBI Taxonomy" id="1720316"/>
    <lineage>
        <taxon>Bacteria</taxon>
        <taxon>Bacillati</taxon>
        <taxon>Bacillota</taxon>
        <taxon>Clostridia</taxon>
        <taxon>Eubacteriales</taxon>
        <taxon>Clostridiaceae</taxon>
        <taxon>Senegalia</taxon>
    </lineage>
</organism>
<dbReference type="Pfam" id="PF07755">
    <property type="entry name" value="DUF1611"/>
    <property type="match status" value="1"/>
</dbReference>
<evidence type="ECO:0000259" key="8">
    <source>
        <dbReference type="Pfam" id="PF07755"/>
    </source>
</evidence>
<dbReference type="PROSITE" id="PS00138">
    <property type="entry name" value="SUBTILASE_SER"/>
    <property type="match status" value="1"/>
</dbReference>
<dbReference type="Gene3D" id="3.40.50.300">
    <property type="entry name" value="P-loop containing nucleotide triphosphate hydrolases"/>
    <property type="match status" value="1"/>
</dbReference>
<dbReference type="Pfam" id="PF00082">
    <property type="entry name" value="Peptidase_S8"/>
    <property type="match status" value="1"/>
</dbReference>
<dbReference type="PROSITE" id="PS00136">
    <property type="entry name" value="SUBTILASE_ASP"/>
    <property type="match status" value="1"/>
</dbReference>
<dbReference type="Proteomes" id="UP000467132">
    <property type="component" value="Unassembled WGS sequence"/>
</dbReference>
<dbReference type="GO" id="GO:0006508">
    <property type="term" value="P:proteolysis"/>
    <property type="evidence" value="ECO:0007669"/>
    <property type="project" value="UniProtKB-KW"/>
</dbReference>
<evidence type="ECO:0000256" key="5">
    <source>
        <dbReference type="PROSITE-ProRule" id="PRU01240"/>
    </source>
</evidence>
<keyword evidence="4 5" id="KW-0720">Serine protease</keyword>
<feature type="active site" description="Charge relay system" evidence="5">
    <location>
        <position position="82"/>
    </location>
</feature>
<feature type="active site" description="Charge relay system" evidence="5">
    <location>
        <position position="42"/>
    </location>
</feature>
<dbReference type="PANTHER" id="PTHR43806">
    <property type="entry name" value="PEPTIDASE S8"/>
    <property type="match status" value="1"/>
</dbReference>
<feature type="domain" description="D-glutamate N-acetyltransferase-like C-terminal" evidence="8">
    <location>
        <begin position="432"/>
        <end position="635"/>
    </location>
</feature>
<evidence type="ECO:0000256" key="4">
    <source>
        <dbReference type="ARBA" id="ARBA00022825"/>
    </source>
</evidence>
<gene>
    <name evidence="9" type="ORF">D3Z33_06140</name>
</gene>
<keyword evidence="10" id="KW-1185">Reference proteome</keyword>
<dbReference type="InterPro" id="IPR036852">
    <property type="entry name" value="Peptidase_S8/S53_dom_sf"/>
</dbReference>
<keyword evidence="2 5" id="KW-0645">Protease</keyword>
<dbReference type="InterPro" id="IPR015500">
    <property type="entry name" value="Peptidase_S8_subtilisin-rel"/>
</dbReference>
<name>A0A845QWG9_9CLOT</name>
<proteinExistence type="inferred from homology"/>
<evidence type="ECO:0000313" key="10">
    <source>
        <dbReference type="Proteomes" id="UP000467132"/>
    </source>
</evidence>
<evidence type="ECO:0000256" key="6">
    <source>
        <dbReference type="RuleBase" id="RU003355"/>
    </source>
</evidence>
<dbReference type="GO" id="GO:0004252">
    <property type="term" value="F:serine-type endopeptidase activity"/>
    <property type="evidence" value="ECO:0007669"/>
    <property type="project" value="UniProtKB-UniRule"/>
</dbReference>
<dbReference type="SUPFAM" id="SSF52743">
    <property type="entry name" value="Subtilisin-like"/>
    <property type="match status" value="1"/>
</dbReference>
<evidence type="ECO:0000313" key="9">
    <source>
        <dbReference type="EMBL" id="NBI06440.1"/>
    </source>
</evidence>